<feature type="domain" description="SnoaL-like" evidence="2">
    <location>
        <begin position="24"/>
        <end position="56"/>
    </location>
</feature>
<protein>
    <submittedName>
        <fullName evidence="3">Nuclear transport factor 2 family protein</fullName>
    </submittedName>
</protein>
<organism evidence="3 4">
    <name type="scientific">Streptomyces incanus</name>
    <dbReference type="NCBI Taxonomy" id="887453"/>
    <lineage>
        <taxon>Bacteria</taxon>
        <taxon>Bacillati</taxon>
        <taxon>Actinomycetota</taxon>
        <taxon>Actinomycetes</taxon>
        <taxon>Kitasatosporales</taxon>
        <taxon>Streptomycetaceae</taxon>
        <taxon>Streptomyces</taxon>
    </lineage>
</organism>
<feature type="region of interest" description="Disordered" evidence="1">
    <location>
        <begin position="53"/>
        <end position="72"/>
    </location>
</feature>
<reference evidence="4" key="1">
    <citation type="journal article" date="2019" name="Int. J. Syst. Evol. Microbiol.">
        <title>The Global Catalogue of Microorganisms (GCM) 10K type strain sequencing project: providing services to taxonomists for standard genome sequencing and annotation.</title>
        <authorList>
            <consortium name="The Broad Institute Genomics Platform"/>
            <consortium name="The Broad Institute Genome Sequencing Center for Infectious Disease"/>
            <person name="Wu L."/>
            <person name="Ma J."/>
        </authorList>
    </citation>
    <scope>NUCLEOTIDE SEQUENCE [LARGE SCALE GENOMIC DNA]</scope>
    <source>
        <strain evidence="4">JCM 13852</strain>
    </source>
</reference>
<proteinExistence type="predicted"/>
<dbReference type="InterPro" id="IPR032710">
    <property type="entry name" value="NTF2-like_dom_sf"/>
</dbReference>
<evidence type="ECO:0000313" key="3">
    <source>
        <dbReference type="EMBL" id="MFC5673024.1"/>
    </source>
</evidence>
<comment type="caution">
    <text evidence="3">The sequence shown here is derived from an EMBL/GenBank/DDBJ whole genome shotgun (WGS) entry which is preliminary data.</text>
</comment>
<feature type="compositionally biased region" description="Low complexity" evidence="1">
    <location>
        <begin position="60"/>
        <end position="72"/>
    </location>
</feature>
<evidence type="ECO:0000313" key="4">
    <source>
        <dbReference type="Proteomes" id="UP001596183"/>
    </source>
</evidence>
<accession>A0ABW0XVC2</accession>
<gene>
    <name evidence="3" type="ORF">ACFP2V_23780</name>
</gene>
<dbReference type="InterPro" id="IPR037401">
    <property type="entry name" value="SnoaL-like"/>
</dbReference>
<sequence length="72" mass="7671">MKGAAYGREPEGAFGTTSTAEALQRLVDRKEIQDALARYARGVDRGDWELVRSAYPPTPTTSTAPSAAVSTV</sequence>
<dbReference type="Gene3D" id="3.10.450.50">
    <property type="match status" value="1"/>
</dbReference>
<dbReference type="EMBL" id="JBHSPC010000078">
    <property type="protein sequence ID" value="MFC5673024.1"/>
    <property type="molecule type" value="Genomic_DNA"/>
</dbReference>
<keyword evidence="4" id="KW-1185">Reference proteome</keyword>
<dbReference type="RefSeq" id="WP_381216074.1">
    <property type="nucleotide sequence ID" value="NZ_JBHSPC010000078.1"/>
</dbReference>
<name>A0ABW0XVC2_9ACTN</name>
<evidence type="ECO:0000256" key="1">
    <source>
        <dbReference type="SAM" id="MobiDB-lite"/>
    </source>
</evidence>
<dbReference type="Pfam" id="PF13577">
    <property type="entry name" value="SnoaL_4"/>
    <property type="match status" value="1"/>
</dbReference>
<evidence type="ECO:0000259" key="2">
    <source>
        <dbReference type="Pfam" id="PF13577"/>
    </source>
</evidence>
<dbReference type="SUPFAM" id="SSF54427">
    <property type="entry name" value="NTF2-like"/>
    <property type="match status" value="1"/>
</dbReference>
<dbReference type="Proteomes" id="UP001596183">
    <property type="component" value="Unassembled WGS sequence"/>
</dbReference>